<evidence type="ECO:0000313" key="7">
    <source>
        <dbReference type="EMBL" id="RKP22095.1"/>
    </source>
</evidence>
<evidence type="ECO:0000313" key="9">
    <source>
        <dbReference type="Proteomes" id="UP000281549"/>
    </source>
</evidence>
<reference evidence="7" key="3">
    <citation type="submission" date="2018-08" db="EMBL/GenBank/DDBJ databases">
        <title>Leveraging single-cell genomics to expand the Fungal Tree of Life.</title>
        <authorList>
            <consortium name="DOE Joint Genome Institute"/>
            <person name="Ahrendt S.R."/>
            <person name="Quandt C.A."/>
            <person name="Ciobanu D."/>
            <person name="Clum A."/>
            <person name="Salamov A."/>
            <person name="Andreopoulos B."/>
            <person name="Cheng J.-F."/>
            <person name="Woyke T."/>
            <person name="Pelin A."/>
            <person name="Henrissat B."/>
            <person name="Reynolds N."/>
            <person name="Benny G.L."/>
            <person name="Smith M.E."/>
            <person name="James T.Y."/>
            <person name="Grigoriev I.V."/>
        </authorList>
    </citation>
    <scope>NUCLEOTIDE SEQUENCE</scope>
    <source>
        <strain evidence="7">CSF55</strain>
    </source>
</reference>
<dbReference type="OMA" id="MYLVESQ"/>
<dbReference type="EMBL" id="ML004910">
    <property type="protein sequence ID" value="RKP22095.1"/>
    <property type="molecule type" value="Genomic_DNA"/>
</dbReference>
<feature type="transmembrane region" description="Helical" evidence="5">
    <location>
        <begin position="6"/>
        <end position="25"/>
    </location>
</feature>
<keyword evidence="4 5" id="KW-0472">Membrane</keyword>
<dbReference type="OrthoDB" id="19091at2759"/>
<dbReference type="EMBL" id="KE560559">
    <property type="protein sequence ID" value="EPZ36454.1"/>
    <property type="molecule type" value="Genomic_DNA"/>
</dbReference>
<dbReference type="HOGENOM" id="CLU_134926_1_0_1"/>
<dbReference type="InterPro" id="IPR023352">
    <property type="entry name" value="MAPEG-like_dom_sf"/>
</dbReference>
<evidence type="ECO:0000256" key="4">
    <source>
        <dbReference type="ARBA" id="ARBA00023136"/>
    </source>
</evidence>
<evidence type="ECO:0000256" key="3">
    <source>
        <dbReference type="ARBA" id="ARBA00022989"/>
    </source>
</evidence>
<dbReference type="Proteomes" id="UP000030755">
    <property type="component" value="Unassembled WGS sequence"/>
</dbReference>
<feature type="transmembrane region" description="Helical" evidence="5">
    <location>
        <begin position="101"/>
        <end position="121"/>
    </location>
</feature>
<evidence type="ECO:0000313" key="6">
    <source>
        <dbReference type="EMBL" id="EPZ36454.1"/>
    </source>
</evidence>
<keyword evidence="2 5" id="KW-0812">Transmembrane</keyword>
<dbReference type="Proteomes" id="UP000281549">
    <property type="component" value="Unassembled WGS sequence"/>
</dbReference>
<gene>
    <name evidence="6" type="ORF">O9G_003325</name>
    <name evidence="7" type="ORF">ROZALSC1DRAFT_26521</name>
</gene>
<dbReference type="PANTHER" id="PTHR35814">
    <property type="match status" value="1"/>
</dbReference>
<feature type="transmembrane region" description="Helical" evidence="5">
    <location>
        <begin position="78"/>
        <end position="95"/>
    </location>
</feature>
<dbReference type="Pfam" id="PF01124">
    <property type="entry name" value="MAPEG"/>
    <property type="match status" value="1"/>
</dbReference>
<name>A0A075B4S7_ROZAC</name>
<proteinExistence type="predicted"/>
<dbReference type="PANTHER" id="PTHR35814:SF1">
    <property type="entry name" value="GLUTATHIONE S-TRANSFERASE-RELATED"/>
    <property type="match status" value="1"/>
</dbReference>
<evidence type="ECO:0000256" key="1">
    <source>
        <dbReference type="ARBA" id="ARBA00004370"/>
    </source>
</evidence>
<feature type="transmembrane region" description="Helical" evidence="5">
    <location>
        <begin position="133"/>
        <end position="153"/>
    </location>
</feature>
<dbReference type="Gene3D" id="1.20.120.550">
    <property type="entry name" value="Membrane associated eicosanoid/glutathione metabolism-like domain"/>
    <property type="match status" value="1"/>
</dbReference>
<dbReference type="STRING" id="988480.A0A075B4S7"/>
<comment type="subcellular location">
    <subcellularLocation>
        <location evidence="1">Membrane</location>
    </subcellularLocation>
</comment>
<accession>A0A075B4S7</accession>
<protein>
    <submittedName>
        <fullName evidence="6">Uncharacterized protein</fullName>
    </submittedName>
</protein>
<dbReference type="GO" id="GO:0016020">
    <property type="term" value="C:membrane"/>
    <property type="evidence" value="ECO:0007669"/>
    <property type="project" value="UniProtKB-SubCell"/>
</dbReference>
<evidence type="ECO:0000256" key="2">
    <source>
        <dbReference type="ARBA" id="ARBA00022692"/>
    </source>
</evidence>
<reference evidence="9" key="2">
    <citation type="journal article" date="2018" name="Nat. Microbiol.">
        <title>Leveraging single-cell genomics to expand the fungal tree of life.</title>
        <authorList>
            <person name="Ahrendt S.R."/>
            <person name="Quandt C.A."/>
            <person name="Ciobanu D."/>
            <person name="Clum A."/>
            <person name="Salamov A."/>
            <person name="Andreopoulos B."/>
            <person name="Cheng J.F."/>
            <person name="Woyke T."/>
            <person name="Pelin A."/>
            <person name="Henrissat B."/>
            <person name="Reynolds N.K."/>
            <person name="Benny G.L."/>
            <person name="Smith M.E."/>
            <person name="James T.Y."/>
            <person name="Grigoriev I.V."/>
        </authorList>
    </citation>
    <scope>NUCLEOTIDE SEQUENCE [LARGE SCALE GENOMIC DNA]</scope>
    <source>
        <strain evidence="9">CSF55</strain>
    </source>
</reference>
<keyword evidence="8" id="KW-1185">Reference proteome</keyword>
<dbReference type="InterPro" id="IPR001129">
    <property type="entry name" value="Membr-assoc_MAPEG"/>
</dbReference>
<reference evidence="6 8" key="1">
    <citation type="journal article" date="2013" name="Curr. Biol.">
        <title>Shared signatures of parasitism and phylogenomics unite Cryptomycota and microsporidia.</title>
        <authorList>
            <person name="James T.Y."/>
            <person name="Pelin A."/>
            <person name="Bonen L."/>
            <person name="Ahrendt S."/>
            <person name="Sain D."/>
            <person name="Corradi N."/>
            <person name="Stajich J.E."/>
        </authorList>
    </citation>
    <scope>NUCLEOTIDE SEQUENCE [LARGE SCALE GENOMIC DNA]</scope>
    <source>
        <strain evidence="6">CSF55</strain>
        <strain evidence="6">CSF55</strain>
    </source>
</reference>
<evidence type="ECO:0000313" key="8">
    <source>
        <dbReference type="Proteomes" id="UP000030755"/>
    </source>
</evidence>
<dbReference type="SUPFAM" id="SSF161084">
    <property type="entry name" value="MAPEG domain-like"/>
    <property type="match status" value="1"/>
</dbReference>
<sequence length="156" mass="17592">MIVPVTTFTASFLSLYYVLLSYRVIKKRVQLRIALGDGTAEFLCEQLNSGDYKQGKVEPLKNEKYMSMLKAIRSHGNFNDYVPLILVLMYLVESQDHSSKLFMRFISALIIFGRVVHVELGVRGKMALGRGRVVGMISTLTSIILLSVTAMWHCLA</sequence>
<dbReference type="AlphaFoldDB" id="A0A075B4S7"/>
<keyword evidence="3 5" id="KW-1133">Transmembrane helix</keyword>
<organism evidence="6 8">
    <name type="scientific">Rozella allomycis (strain CSF55)</name>
    <dbReference type="NCBI Taxonomy" id="988480"/>
    <lineage>
        <taxon>Eukaryota</taxon>
        <taxon>Fungi</taxon>
        <taxon>Fungi incertae sedis</taxon>
        <taxon>Cryptomycota</taxon>
        <taxon>Cryptomycota incertae sedis</taxon>
        <taxon>Rozella</taxon>
    </lineage>
</organism>
<evidence type="ECO:0000256" key="5">
    <source>
        <dbReference type="SAM" id="Phobius"/>
    </source>
</evidence>